<protein>
    <submittedName>
        <fullName evidence="4">Integration host factor subunit alpha</fullName>
    </submittedName>
</protein>
<keyword evidence="3" id="KW-0238">DNA-binding</keyword>
<dbReference type="PANTHER" id="PTHR33175:SF3">
    <property type="entry name" value="DNA-BINDING PROTEIN HU-BETA"/>
    <property type="match status" value="1"/>
</dbReference>
<evidence type="ECO:0000256" key="3">
    <source>
        <dbReference type="ARBA" id="ARBA00023125"/>
    </source>
</evidence>
<gene>
    <name evidence="4" type="ORF">HMPREF0654_08270</name>
</gene>
<dbReference type="Gene3D" id="4.10.520.10">
    <property type="entry name" value="IHF-like DNA-binding proteins"/>
    <property type="match status" value="1"/>
</dbReference>
<evidence type="ECO:0000313" key="4">
    <source>
        <dbReference type="EMBL" id="KGF48712.1"/>
    </source>
</evidence>
<dbReference type="GO" id="GO:0030261">
    <property type="term" value="P:chromosome condensation"/>
    <property type="evidence" value="ECO:0007669"/>
    <property type="project" value="UniProtKB-KW"/>
</dbReference>
<dbReference type="PANTHER" id="PTHR33175">
    <property type="entry name" value="DNA-BINDING PROTEIN HU"/>
    <property type="match status" value="1"/>
</dbReference>
<dbReference type="CDD" id="cd13832">
    <property type="entry name" value="IHF"/>
    <property type="match status" value="1"/>
</dbReference>
<dbReference type="RefSeq" id="WP_036883857.1">
    <property type="nucleotide sequence ID" value="NZ_JRNR01000080.1"/>
</dbReference>
<keyword evidence="2" id="KW-0226">DNA condensation</keyword>
<dbReference type="EMBL" id="JRNR01000080">
    <property type="protein sequence ID" value="KGF48712.1"/>
    <property type="molecule type" value="Genomic_DNA"/>
</dbReference>
<reference evidence="4 5" key="1">
    <citation type="submission" date="2014-07" db="EMBL/GenBank/DDBJ databases">
        <authorList>
            <person name="McCorrison J."/>
            <person name="Sanka R."/>
            <person name="Torralba M."/>
            <person name="Gillis M."/>
            <person name="Haft D.H."/>
            <person name="Methe B."/>
            <person name="Sutton G."/>
            <person name="Nelson K.E."/>
        </authorList>
    </citation>
    <scope>NUCLEOTIDE SEQUENCE [LARGE SCALE GENOMIC DNA]</scope>
    <source>
        <strain evidence="4 5">DNF00882</strain>
    </source>
</reference>
<dbReference type="Proteomes" id="UP000029538">
    <property type="component" value="Unassembled WGS sequence"/>
</dbReference>
<dbReference type="GO" id="GO:0003677">
    <property type="term" value="F:DNA binding"/>
    <property type="evidence" value="ECO:0007669"/>
    <property type="project" value="UniProtKB-KW"/>
</dbReference>
<comment type="similarity">
    <text evidence="1">Belongs to the bacterial histone-like protein family.</text>
</comment>
<dbReference type="InterPro" id="IPR000119">
    <property type="entry name" value="Hist_DNA-bd"/>
</dbReference>
<evidence type="ECO:0000313" key="5">
    <source>
        <dbReference type="Proteomes" id="UP000029538"/>
    </source>
</evidence>
<dbReference type="SUPFAM" id="SSF47729">
    <property type="entry name" value="IHF-like DNA-binding proteins"/>
    <property type="match status" value="1"/>
</dbReference>
<dbReference type="GO" id="GO:0005829">
    <property type="term" value="C:cytosol"/>
    <property type="evidence" value="ECO:0007669"/>
    <property type="project" value="TreeGrafter"/>
</dbReference>
<dbReference type="Pfam" id="PF00216">
    <property type="entry name" value="Bac_DNA_binding"/>
    <property type="match status" value="1"/>
</dbReference>
<organism evidence="4 5">
    <name type="scientific">Prevotella disiens DNF00882</name>
    <dbReference type="NCBI Taxonomy" id="1401075"/>
    <lineage>
        <taxon>Bacteria</taxon>
        <taxon>Pseudomonadati</taxon>
        <taxon>Bacteroidota</taxon>
        <taxon>Bacteroidia</taxon>
        <taxon>Bacteroidales</taxon>
        <taxon>Prevotellaceae</taxon>
        <taxon>Prevotella</taxon>
    </lineage>
</organism>
<dbReference type="GO" id="GO:0030527">
    <property type="term" value="F:structural constituent of chromatin"/>
    <property type="evidence" value="ECO:0007669"/>
    <property type="project" value="InterPro"/>
</dbReference>
<dbReference type="InterPro" id="IPR010992">
    <property type="entry name" value="IHF-like_DNA-bd_dom_sf"/>
</dbReference>
<comment type="caution">
    <text evidence="4">The sequence shown here is derived from an EMBL/GenBank/DDBJ whole genome shotgun (WGS) entry which is preliminary data.</text>
</comment>
<evidence type="ECO:0000256" key="2">
    <source>
        <dbReference type="ARBA" id="ARBA00023067"/>
    </source>
</evidence>
<dbReference type="AlphaFoldDB" id="A0A096C132"/>
<sequence>MEERTITLNELIRLAKTRSGLSQETLRKSLQALLGAASEALDEGKRVSLDNFGSFYVRTIEERTVTPPPPHNTPVIVPKHQIVRFKPSKNIFFYHIKY</sequence>
<accession>A0A096C132</accession>
<proteinExistence type="inferred from homology"/>
<evidence type="ECO:0000256" key="1">
    <source>
        <dbReference type="ARBA" id="ARBA00010529"/>
    </source>
</evidence>
<name>A0A096C132_9BACT</name>